<evidence type="ECO:0000256" key="1">
    <source>
        <dbReference type="SAM" id="Phobius"/>
    </source>
</evidence>
<evidence type="ECO:0000313" key="4">
    <source>
        <dbReference type="Proteomes" id="UP000315753"/>
    </source>
</evidence>
<feature type="domain" description="Glycosyl transferase family 1" evidence="2">
    <location>
        <begin position="201"/>
        <end position="357"/>
    </location>
</feature>
<feature type="transmembrane region" description="Helical" evidence="1">
    <location>
        <begin position="96"/>
        <end position="114"/>
    </location>
</feature>
<reference evidence="3 4" key="1">
    <citation type="submission" date="2019-06" db="EMBL/GenBank/DDBJ databases">
        <title>Genome sequence of Ureibacillus terrenus.</title>
        <authorList>
            <person name="Maclea K.S."/>
            <person name="Simoes M."/>
        </authorList>
    </citation>
    <scope>NUCLEOTIDE SEQUENCE [LARGE SCALE GENOMIC DNA]</scope>
    <source>
        <strain evidence="3 4">ATCC BAA-384</strain>
    </source>
</reference>
<keyword evidence="3" id="KW-0808">Transferase</keyword>
<organism evidence="3 4">
    <name type="scientific">Ureibacillus terrenus</name>
    <dbReference type="NCBI Taxonomy" id="118246"/>
    <lineage>
        <taxon>Bacteria</taxon>
        <taxon>Bacillati</taxon>
        <taxon>Bacillota</taxon>
        <taxon>Bacilli</taxon>
        <taxon>Bacillales</taxon>
        <taxon>Caryophanaceae</taxon>
        <taxon>Ureibacillus</taxon>
    </lineage>
</organism>
<keyword evidence="1" id="KW-0812">Transmembrane</keyword>
<comment type="caution">
    <text evidence="3">The sequence shown here is derived from an EMBL/GenBank/DDBJ whole genome shotgun (WGS) entry which is preliminary data.</text>
</comment>
<dbReference type="PANTHER" id="PTHR45947">
    <property type="entry name" value="SULFOQUINOVOSYL TRANSFERASE SQD2"/>
    <property type="match status" value="1"/>
</dbReference>
<dbReference type="OrthoDB" id="9808590at2"/>
<keyword evidence="4" id="KW-1185">Reference proteome</keyword>
<keyword evidence="1" id="KW-0472">Membrane</keyword>
<dbReference type="AlphaFoldDB" id="A0A540V2I6"/>
<sequence>MEKQNKESIILVTNIPTPYRIDLFKEMQNQINTKFNMDFQVWFMSDTEPTRHWKIDKTSLKFNNKFFKGLHPTIKGIPYHLNIGMLLELNKIRPKYLIVGGAWVFPSTILIAYLKRFLFPTTKMIFWSEAHLVNKNSENKLLKSIKTSIFSKFDGFIVPGAKALQYVKNYSKNNKKVLVLPNTVDERKFHYKVKELRSNRREQIRESLGVKNSELLLILPARLIEVKGIIPFLKALRESETLSNFKLFIAGDGVLKDSIESEIKNGLEKIVYLMGHVDEMKMLELYAAADIFVLPSIYDASPLTVVEALWAGLPLLLSTGVGNNEEALINEENGWLFDIKNKNDTIRVIEKALSTDKEILKTYGRKSEEIAFCNFDKETQVEKLLNKLINNL</sequence>
<evidence type="ECO:0000259" key="2">
    <source>
        <dbReference type="Pfam" id="PF00534"/>
    </source>
</evidence>
<dbReference type="Gene3D" id="3.40.50.2000">
    <property type="entry name" value="Glycogen Phosphorylase B"/>
    <property type="match status" value="2"/>
</dbReference>
<accession>A0A540V2I6</accession>
<dbReference type="Proteomes" id="UP000315753">
    <property type="component" value="Unassembled WGS sequence"/>
</dbReference>
<dbReference type="SUPFAM" id="SSF53756">
    <property type="entry name" value="UDP-Glycosyltransferase/glycogen phosphorylase"/>
    <property type="match status" value="1"/>
</dbReference>
<dbReference type="GO" id="GO:0016757">
    <property type="term" value="F:glycosyltransferase activity"/>
    <property type="evidence" value="ECO:0007669"/>
    <property type="project" value="InterPro"/>
</dbReference>
<evidence type="ECO:0000313" key="3">
    <source>
        <dbReference type="EMBL" id="TQE90941.1"/>
    </source>
</evidence>
<name>A0A540V2I6_9BACL</name>
<dbReference type="PANTHER" id="PTHR45947:SF3">
    <property type="entry name" value="SULFOQUINOVOSYL TRANSFERASE SQD2"/>
    <property type="match status" value="1"/>
</dbReference>
<dbReference type="Pfam" id="PF00534">
    <property type="entry name" value="Glycos_transf_1"/>
    <property type="match status" value="1"/>
</dbReference>
<gene>
    <name evidence="3" type="ORF">FKZ59_08015</name>
</gene>
<keyword evidence="1" id="KW-1133">Transmembrane helix</keyword>
<dbReference type="CDD" id="cd03801">
    <property type="entry name" value="GT4_PimA-like"/>
    <property type="match status" value="1"/>
</dbReference>
<dbReference type="InterPro" id="IPR050194">
    <property type="entry name" value="Glycosyltransferase_grp1"/>
</dbReference>
<dbReference type="InterPro" id="IPR001296">
    <property type="entry name" value="Glyco_trans_1"/>
</dbReference>
<dbReference type="RefSeq" id="WP_141602233.1">
    <property type="nucleotide sequence ID" value="NZ_VIGD01000008.1"/>
</dbReference>
<dbReference type="EMBL" id="VIGD01000008">
    <property type="protein sequence ID" value="TQE90941.1"/>
    <property type="molecule type" value="Genomic_DNA"/>
</dbReference>
<protein>
    <submittedName>
        <fullName evidence="3">Glycosyltransferase family 4 protein</fullName>
    </submittedName>
</protein>
<proteinExistence type="predicted"/>